<evidence type="ECO:0000313" key="1">
    <source>
        <dbReference type="EMBL" id="CAK9315522.1"/>
    </source>
</evidence>
<organism evidence="1 2">
    <name type="scientific">Citrullus colocynthis</name>
    <name type="common">colocynth</name>
    <dbReference type="NCBI Taxonomy" id="252529"/>
    <lineage>
        <taxon>Eukaryota</taxon>
        <taxon>Viridiplantae</taxon>
        <taxon>Streptophyta</taxon>
        <taxon>Embryophyta</taxon>
        <taxon>Tracheophyta</taxon>
        <taxon>Spermatophyta</taxon>
        <taxon>Magnoliopsida</taxon>
        <taxon>eudicotyledons</taxon>
        <taxon>Gunneridae</taxon>
        <taxon>Pentapetalae</taxon>
        <taxon>rosids</taxon>
        <taxon>fabids</taxon>
        <taxon>Cucurbitales</taxon>
        <taxon>Cucurbitaceae</taxon>
        <taxon>Benincaseae</taxon>
        <taxon>Citrullus</taxon>
    </lineage>
</organism>
<keyword evidence="2" id="KW-1185">Reference proteome</keyword>
<evidence type="ECO:0000313" key="2">
    <source>
        <dbReference type="Proteomes" id="UP001642487"/>
    </source>
</evidence>
<name>A0ABP0Y6C7_9ROSI</name>
<dbReference type="EMBL" id="OZ021736">
    <property type="protein sequence ID" value="CAK9315522.1"/>
    <property type="molecule type" value="Genomic_DNA"/>
</dbReference>
<dbReference type="Proteomes" id="UP001642487">
    <property type="component" value="Chromosome 2"/>
</dbReference>
<reference evidence="1 2" key="1">
    <citation type="submission" date="2024-03" db="EMBL/GenBank/DDBJ databases">
        <authorList>
            <person name="Gkanogiannis A."/>
            <person name="Becerra Lopez-Lavalle L."/>
        </authorList>
    </citation>
    <scope>NUCLEOTIDE SEQUENCE [LARGE SCALE GENOMIC DNA]</scope>
</reference>
<sequence length="127" mass="14410">MFNTPKLLLLMQHTRYSYISDLEMKAKHKDELTFNSKSLLGKLGWCLHRLETYCRLIDFCLSVDLQFSVNSSISNDSIQADHQTGILALPVITSLELSWALTLSCLTMEDLLIANAVSVVAWSFLIR</sequence>
<protein>
    <submittedName>
        <fullName evidence="1">Uncharacterized protein</fullName>
    </submittedName>
</protein>
<accession>A0ABP0Y6C7</accession>
<gene>
    <name evidence="1" type="ORF">CITCOLO1_LOCUS7319</name>
</gene>
<proteinExistence type="predicted"/>